<dbReference type="Proteomes" id="UP001158087">
    <property type="component" value="Unassembled WGS sequence"/>
</dbReference>
<reference evidence="1" key="1">
    <citation type="submission" date="2022-09" db="EMBL/GenBank/DDBJ databases">
        <title>Intensive care unit water sources are persistently colonized with multi-drug resistant bacteria and are the site of extensive horizontal gene transfer of antibiotic resistance genes.</title>
        <authorList>
            <person name="Diorio-Toth L."/>
        </authorList>
    </citation>
    <scope>NUCLEOTIDE SEQUENCE</scope>
    <source>
        <strain evidence="1">GD04153</strain>
    </source>
</reference>
<sequence>MMLIPSVLQCAMAELCEMAVDHTGKHPQAGSRAGDPEYVKNVRELAIRWRSLQNGHTVLTAHPGQNL</sequence>
<evidence type="ECO:0000313" key="2">
    <source>
        <dbReference type="Proteomes" id="UP001158087"/>
    </source>
</evidence>
<accession>A0AA42H3Z6</accession>
<proteinExistence type="predicted"/>
<protein>
    <submittedName>
        <fullName evidence="1">Uncharacterized protein</fullName>
    </submittedName>
</protein>
<comment type="caution">
    <text evidence="1">The sequence shown here is derived from an EMBL/GenBank/DDBJ whole genome shotgun (WGS) entry which is preliminary data.</text>
</comment>
<gene>
    <name evidence="1" type="ORF">N7376_22210</name>
</gene>
<dbReference type="AlphaFoldDB" id="A0AA42H3Z6"/>
<dbReference type="EMBL" id="JAODYY010000015">
    <property type="protein sequence ID" value="MDH0126694.1"/>
    <property type="molecule type" value="Genomic_DNA"/>
</dbReference>
<name>A0AA42H3Z6_9HYPH</name>
<organism evidence="1 2">
    <name type="scientific">Brucella intermedia GD04153</name>
    <dbReference type="NCBI Taxonomy" id="2975438"/>
    <lineage>
        <taxon>Bacteria</taxon>
        <taxon>Pseudomonadati</taxon>
        <taxon>Pseudomonadota</taxon>
        <taxon>Alphaproteobacteria</taxon>
        <taxon>Hyphomicrobiales</taxon>
        <taxon>Brucellaceae</taxon>
        <taxon>Brucella/Ochrobactrum group</taxon>
        <taxon>Brucella</taxon>
    </lineage>
</organism>
<evidence type="ECO:0000313" key="1">
    <source>
        <dbReference type="EMBL" id="MDH0126694.1"/>
    </source>
</evidence>